<dbReference type="InterPro" id="IPR011129">
    <property type="entry name" value="CSD"/>
</dbReference>
<dbReference type="Gene3D" id="2.40.50.140">
    <property type="entry name" value="Nucleic acid-binding proteins"/>
    <property type="match status" value="3"/>
</dbReference>
<feature type="domain" description="S1 motif" evidence="10">
    <location>
        <begin position="559"/>
        <end position="639"/>
    </location>
</feature>
<dbReference type="InterPro" id="IPR004476">
    <property type="entry name" value="RNase_II/RNase_R"/>
</dbReference>
<dbReference type="InterPro" id="IPR050180">
    <property type="entry name" value="RNR_Ribonuclease"/>
</dbReference>
<keyword evidence="9" id="KW-0175">Coiled coil</keyword>
<keyword evidence="3 8" id="KW-0963">Cytoplasm</keyword>
<dbReference type="Pfam" id="PF08206">
    <property type="entry name" value="OB_RNB"/>
    <property type="match status" value="1"/>
</dbReference>
<keyword evidence="5 8" id="KW-0378">Hydrolase</keyword>
<evidence type="ECO:0000313" key="12">
    <source>
        <dbReference type="Proteomes" id="UP001629536"/>
    </source>
</evidence>
<dbReference type="InterPro" id="IPR040476">
    <property type="entry name" value="CSD2"/>
</dbReference>
<dbReference type="EMBL" id="JBFNFH010000009">
    <property type="protein sequence ID" value="MFM1524970.1"/>
    <property type="molecule type" value="Genomic_DNA"/>
</dbReference>
<dbReference type="Pfam" id="PF17876">
    <property type="entry name" value="CSD2"/>
    <property type="match status" value="1"/>
</dbReference>
<dbReference type="InterPro" id="IPR003029">
    <property type="entry name" value="S1_domain"/>
</dbReference>
<evidence type="ECO:0000256" key="7">
    <source>
        <dbReference type="ARBA" id="ARBA00022884"/>
    </source>
</evidence>
<dbReference type="SMART" id="SM00955">
    <property type="entry name" value="RNB"/>
    <property type="match status" value="1"/>
</dbReference>
<dbReference type="SUPFAM" id="SSF50249">
    <property type="entry name" value="Nucleic acid-binding proteins"/>
    <property type="match status" value="3"/>
</dbReference>
<dbReference type="EC" id="3.1.13.1" evidence="8"/>
<dbReference type="SMART" id="SM00357">
    <property type="entry name" value="CSP"/>
    <property type="match status" value="2"/>
</dbReference>
<gene>
    <name evidence="8 11" type="primary">rnr</name>
    <name evidence="11" type="ORF">ABGF40_04715</name>
</gene>
<dbReference type="RefSeq" id="WP_408126621.1">
    <property type="nucleotide sequence ID" value="NZ_JBFNFH010000009.1"/>
</dbReference>
<dbReference type="PROSITE" id="PS50126">
    <property type="entry name" value="S1"/>
    <property type="match status" value="1"/>
</dbReference>
<keyword evidence="4 8" id="KW-0540">Nuclease</keyword>
<name>A0ABW9F7F7_9FIRM</name>
<dbReference type="Pfam" id="PF00773">
    <property type="entry name" value="RNB"/>
    <property type="match status" value="1"/>
</dbReference>
<evidence type="ECO:0000256" key="4">
    <source>
        <dbReference type="ARBA" id="ARBA00022722"/>
    </source>
</evidence>
<dbReference type="InterPro" id="IPR022966">
    <property type="entry name" value="RNase_II/R_CS"/>
</dbReference>
<dbReference type="PROSITE" id="PS01175">
    <property type="entry name" value="RIBONUCLEASE_II"/>
    <property type="match status" value="1"/>
</dbReference>
<evidence type="ECO:0000259" key="10">
    <source>
        <dbReference type="PROSITE" id="PS50126"/>
    </source>
</evidence>
<sequence length="645" mass="75011">MEDKNMQKLTGKISINKKGFGFFIPEDENISDIFIPKKYLNRALNNDRVSIKIVKEAIDGQRCEGKVIEILERSKEILVGDFQKVKSFGFVVLDGNKSDYDIYIPKKYVNGAKNNDKVVVEIMFFDKKDKNPTGRVVEILGNTNDTGIQVLAIAKKYELPDEFSYETLEYANSLPLNPDKEDYKNREDFRKLFTVTIDGKTAKDFDDAISIEKEGNDYILYVHIADVANYVTENSAMNEDAYERGNSVYLLDRVIPMLPKALSNNLCSLNPNVDRLAVTVKMRLDVNGKLKNYDFYESVIKSDYRLIYEEVSDLLEEKNNIYNDENLESHLFLMAELHKILEDKRIVNGVLDFDFKESFIELDKNGKPIDIRENERRVANKLIESFMVLTNEVVGEHFANIEVPFLYRVHEEPDEEKVLEFRSLIAKFGLQIKGENLYPKDFQKILKEVEDTNLSFLISNIMLRTMKKAIYQREPDIHFGLATKNYSHFTSPIRRYSDLVVHRILKGSLHNNYKHPKRSYLKRLDKIAEHISETERKAQEAERDVDALKKAEYMEQRIGKVYDGIISSVTSFGIFVELPNTVEGLIHFRNLNDDYYEFDRENYKIVGEHTGKIYELGQKVRVKVSSVNVDLREIDFKLVKEEDEH</sequence>
<evidence type="ECO:0000256" key="3">
    <source>
        <dbReference type="ARBA" id="ARBA00022490"/>
    </source>
</evidence>
<dbReference type="Proteomes" id="UP001629536">
    <property type="component" value="Unassembled WGS sequence"/>
</dbReference>
<dbReference type="InterPro" id="IPR011805">
    <property type="entry name" value="RNase_R"/>
</dbReference>
<evidence type="ECO:0000313" key="11">
    <source>
        <dbReference type="EMBL" id="MFM1524970.1"/>
    </source>
</evidence>
<comment type="caution">
    <text evidence="11">The sequence shown here is derived from an EMBL/GenBank/DDBJ whole genome shotgun (WGS) entry which is preliminary data.</text>
</comment>
<accession>A0ABW9F7F7</accession>
<protein>
    <recommendedName>
        <fullName evidence="8">Ribonuclease R</fullName>
        <shortName evidence="8">RNase R</shortName>
        <ecNumber evidence="8">3.1.13.1</ecNumber>
    </recommendedName>
</protein>
<dbReference type="PANTHER" id="PTHR23355">
    <property type="entry name" value="RIBONUCLEASE"/>
    <property type="match status" value="1"/>
</dbReference>
<reference evidence="11 12" key="1">
    <citation type="journal article" date="2024" name="Front. Microbiol.">
        <title>Pangenomic and biochemical analyses of Helcococcus ovis reveal widespread tetracycline resistance and a novel bacterial species, Helcococcus bovis.</title>
        <authorList>
            <person name="Cunha F."/>
            <person name="Zhai Y."/>
            <person name="Casaro S."/>
            <person name="Jones K.L."/>
            <person name="Hernandez M."/>
            <person name="Bisinotto R.S."/>
            <person name="Kariyawasam S."/>
            <person name="Brown M.B."/>
            <person name="Phillips A."/>
            <person name="Jeong K.C."/>
            <person name="Galvao K.N."/>
        </authorList>
    </citation>
    <scope>NUCLEOTIDE SEQUENCE [LARGE SCALE GENOMIC DNA]</scope>
    <source>
        <strain evidence="11 12">KG197</strain>
    </source>
</reference>
<comment type="catalytic activity">
    <reaction evidence="1 8">
        <text>Exonucleolytic cleavage in the 3'- to 5'-direction to yield nucleoside 5'-phosphates.</text>
        <dbReference type="EC" id="3.1.13.1"/>
    </reaction>
</comment>
<evidence type="ECO:0000256" key="9">
    <source>
        <dbReference type="SAM" id="Coils"/>
    </source>
</evidence>
<proteinExistence type="inferred from homology"/>
<comment type="function">
    <text evidence="8">3'-5' exoribonuclease that releases 5'-nucleoside monophosphates and is involved in maturation of structured RNAs.</text>
</comment>
<dbReference type="NCBIfam" id="TIGR02063">
    <property type="entry name" value="RNase_R"/>
    <property type="match status" value="1"/>
</dbReference>
<dbReference type="InterPro" id="IPR001900">
    <property type="entry name" value="RNase_II/R"/>
</dbReference>
<evidence type="ECO:0000256" key="2">
    <source>
        <dbReference type="ARBA" id="ARBA00004496"/>
    </source>
</evidence>
<organism evidence="11 12">
    <name type="scientific">Helcococcus bovis</name>
    <dbReference type="NCBI Taxonomy" id="3153252"/>
    <lineage>
        <taxon>Bacteria</taxon>
        <taxon>Bacillati</taxon>
        <taxon>Bacillota</taxon>
        <taxon>Tissierellia</taxon>
        <taxon>Tissierellales</taxon>
        <taxon>Peptoniphilaceae</taxon>
        <taxon>Helcococcus</taxon>
    </lineage>
</organism>
<dbReference type="CDD" id="cd04471">
    <property type="entry name" value="S1_RNase_R"/>
    <property type="match status" value="1"/>
</dbReference>
<dbReference type="NCBIfam" id="TIGR00358">
    <property type="entry name" value="3_prime_RNase"/>
    <property type="match status" value="1"/>
</dbReference>
<dbReference type="InterPro" id="IPR012340">
    <property type="entry name" value="NA-bd_OB-fold"/>
</dbReference>
<comment type="subcellular location">
    <subcellularLocation>
        <location evidence="2 8">Cytoplasm</location>
    </subcellularLocation>
</comment>
<dbReference type="InterPro" id="IPR013223">
    <property type="entry name" value="RNase_B_OB_dom"/>
</dbReference>
<evidence type="ECO:0000256" key="6">
    <source>
        <dbReference type="ARBA" id="ARBA00022839"/>
    </source>
</evidence>
<keyword evidence="6 8" id="KW-0269">Exonuclease</keyword>
<keyword evidence="12" id="KW-1185">Reference proteome</keyword>
<dbReference type="SMART" id="SM00316">
    <property type="entry name" value="S1"/>
    <property type="match status" value="1"/>
</dbReference>
<evidence type="ECO:0000256" key="1">
    <source>
        <dbReference type="ARBA" id="ARBA00001849"/>
    </source>
</evidence>
<comment type="similarity">
    <text evidence="8">Belongs to the RNR ribonuclease family. RNase R subfamily.</text>
</comment>
<evidence type="ECO:0000256" key="5">
    <source>
        <dbReference type="ARBA" id="ARBA00022801"/>
    </source>
</evidence>
<feature type="coiled-coil region" evidence="9">
    <location>
        <begin position="524"/>
        <end position="551"/>
    </location>
</feature>
<dbReference type="HAMAP" id="MF_01895">
    <property type="entry name" value="RNase_R"/>
    <property type="match status" value="1"/>
</dbReference>
<keyword evidence="7 8" id="KW-0694">RNA-binding</keyword>
<evidence type="ECO:0000256" key="8">
    <source>
        <dbReference type="HAMAP-Rule" id="MF_01895"/>
    </source>
</evidence>
<dbReference type="PANTHER" id="PTHR23355:SF9">
    <property type="entry name" value="DIS3-LIKE EXONUCLEASE 2"/>
    <property type="match status" value="1"/>
</dbReference>
<dbReference type="Pfam" id="PF00575">
    <property type="entry name" value="S1"/>
    <property type="match status" value="1"/>
</dbReference>
<dbReference type="GO" id="GO:0008859">
    <property type="term" value="F:exoribonuclease II activity"/>
    <property type="evidence" value="ECO:0007669"/>
    <property type="project" value="UniProtKB-EC"/>
</dbReference>